<sequence>MDAQQYSIYTIQLILHYLNYCRIVHLDLKGAPLKIAFLERVLSSIKKWGATGILIEWEDSFPYTGVIANIGSLTDASGDGMYTVEEVKHILYCAKENELEV</sequence>
<feature type="non-terminal residue" evidence="1">
    <location>
        <position position="1"/>
    </location>
</feature>
<reference evidence="1" key="1">
    <citation type="submission" date="2022-03" db="EMBL/GenBank/DDBJ databases">
        <authorList>
            <person name="Lindestad O."/>
        </authorList>
    </citation>
    <scope>NUCLEOTIDE SEQUENCE</scope>
</reference>
<dbReference type="AlphaFoldDB" id="A0A8S4QNP2"/>
<dbReference type="EMBL" id="CAKXAJ010014529">
    <property type="protein sequence ID" value="CAH2216225.1"/>
    <property type="molecule type" value="Genomic_DNA"/>
</dbReference>
<dbReference type="SUPFAM" id="SSF51445">
    <property type="entry name" value="(Trans)glycosidases"/>
    <property type="match status" value="1"/>
</dbReference>
<dbReference type="Gene3D" id="3.20.20.80">
    <property type="entry name" value="Glycosidases"/>
    <property type="match status" value="1"/>
</dbReference>
<keyword evidence="2" id="KW-1185">Reference proteome</keyword>
<evidence type="ECO:0000313" key="1">
    <source>
        <dbReference type="EMBL" id="CAH2216225.1"/>
    </source>
</evidence>
<dbReference type="GO" id="GO:0015929">
    <property type="term" value="F:hexosaminidase activity"/>
    <property type="evidence" value="ECO:0007669"/>
    <property type="project" value="InterPro"/>
</dbReference>
<protein>
    <submittedName>
        <fullName evidence="1">Jg10871 protein</fullName>
    </submittedName>
</protein>
<dbReference type="PANTHER" id="PTHR21040">
    <property type="entry name" value="BCDNA.GH04120"/>
    <property type="match status" value="1"/>
</dbReference>
<evidence type="ECO:0000313" key="2">
    <source>
        <dbReference type="Proteomes" id="UP000838756"/>
    </source>
</evidence>
<accession>A0A8S4QNP2</accession>
<proteinExistence type="predicted"/>
<dbReference type="InterPro" id="IPR038901">
    <property type="entry name" value="HEXDC-like"/>
</dbReference>
<gene>
    <name evidence="1" type="primary">jg10871</name>
    <name evidence="1" type="ORF">PAEG_LOCUS4283</name>
</gene>
<dbReference type="PANTHER" id="PTHR21040:SF8">
    <property type="entry name" value="BCDNA.GH04120"/>
    <property type="match status" value="1"/>
</dbReference>
<dbReference type="OrthoDB" id="10023921at2759"/>
<dbReference type="InterPro" id="IPR017853">
    <property type="entry name" value="GH"/>
</dbReference>
<organism evidence="1 2">
    <name type="scientific">Pararge aegeria aegeria</name>
    <dbReference type="NCBI Taxonomy" id="348720"/>
    <lineage>
        <taxon>Eukaryota</taxon>
        <taxon>Metazoa</taxon>
        <taxon>Ecdysozoa</taxon>
        <taxon>Arthropoda</taxon>
        <taxon>Hexapoda</taxon>
        <taxon>Insecta</taxon>
        <taxon>Pterygota</taxon>
        <taxon>Neoptera</taxon>
        <taxon>Endopterygota</taxon>
        <taxon>Lepidoptera</taxon>
        <taxon>Glossata</taxon>
        <taxon>Ditrysia</taxon>
        <taxon>Papilionoidea</taxon>
        <taxon>Nymphalidae</taxon>
        <taxon>Satyrinae</taxon>
        <taxon>Satyrini</taxon>
        <taxon>Parargina</taxon>
        <taxon>Pararge</taxon>
    </lineage>
</organism>
<comment type="caution">
    <text evidence="1">The sequence shown here is derived from an EMBL/GenBank/DDBJ whole genome shotgun (WGS) entry which is preliminary data.</text>
</comment>
<name>A0A8S4QNP2_9NEOP</name>
<dbReference type="Proteomes" id="UP000838756">
    <property type="component" value="Unassembled WGS sequence"/>
</dbReference>